<name>A0A1N7KH66_9FLAO</name>
<dbReference type="KEGG" id="cjt:EG359_22420"/>
<dbReference type="STRING" id="112234.SAMN05421768_11232"/>
<sequence length="73" mass="8522">MEKEVYVVFEVVRLTGKKEKGSTIEVGERFVGLLSEKNNTVLFTDVNGQEWKLKVGQDWEQSKEKQCIIIERF</sequence>
<dbReference type="EMBL" id="FTNZ01000012">
    <property type="protein sequence ID" value="SIS60879.1"/>
    <property type="molecule type" value="Genomic_DNA"/>
</dbReference>
<dbReference type="OrthoDB" id="1271842at2"/>
<protein>
    <recommendedName>
        <fullName evidence="5">DUF4926 domain-containing protein</fullName>
    </recommendedName>
</protein>
<keyword evidence="4" id="KW-1185">Reference proteome</keyword>
<dbReference type="RefSeq" id="WP_076357569.1">
    <property type="nucleotide sequence ID" value="NZ_CP033927.1"/>
</dbReference>
<evidence type="ECO:0008006" key="5">
    <source>
        <dbReference type="Google" id="ProtNLM"/>
    </source>
</evidence>
<reference evidence="1 4" key="2">
    <citation type="submission" date="2018-11" db="EMBL/GenBank/DDBJ databases">
        <title>Proposal to divide the Flavobacteriaceae and reorganize its genera based on Amino Acid Identity values calculated from whole genome sequences.</title>
        <authorList>
            <person name="Nicholson A.C."/>
            <person name="Gulvik C.A."/>
            <person name="Whitney A.M."/>
            <person name="Humrighouse B.W."/>
            <person name="Bell M."/>
            <person name="Holmes B."/>
            <person name="Steigerwalt A.G."/>
            <person name="Villarma A."/>
            <person name="Sheth M."/>
            <person name="Batra D."/>
            <person name="Pryor J."/>
            <person name="Bernardet J.-F."/>
            <person name="Hugo C."/>
            <person name="Kampfer P."/>
            <person name="Newman J."/>
            <person name="McQuiston J.R."/>
        </authorList>
    </citation>
    <scope>NUCLEOTIDE SEQUENCE [LARGE SCALE GENOMIC DNA]</scope>
    <source>
        <strain evidence="1 4">DSM 16927</strain>
        <plasmid evidence="1 4">unnamed</plasmid>
    </source>
</reference>
<organism evidence="2 3">
    <name type="scientific">Chryseobacterium joostei</name>
    <dbReference type="NCBI Taxonomy" id="112234"/>
    <lineage>
        <taxon>Bacteria</taxon>
        <taxon>Pseudomonadati</taxon>
        <taxon>Bacteroidota</taxon>
        <taxon>Flavobacteriia</taxon>
        <taxon>Flavobacteriales</taxon>
        <taxon>Weeksellaceae</taxon>
        <taxon>Chryseobacterium group</taxon>
        <taxon>Chryseobacterium</taxon>
    </lineage>
</organism>
<evidence type="ECO:0000313" key="2">
    <source>
        <dbReference type="EMBL" id="SIS60879.1"/>
    </source>
</evidence>
<dbReference type="EMBL" id="CP033927">
    <property type="protein sequence ID" value="AZB02416.1"/>
    <property type="molecule type" value="Genomic_DNA"/>
</dbReference>
<evidence type="ECO:0000313" key="4">
    <source>
        <dbReference type="Proteomes" id="UP000279541"/>
    </source>
</evidence>
<geneLocation type="plasmid" evidence="1 4">
    <name>unnamed</name>
</geneLocation>
<proteinExistence type="predicted"/>
<accession>A0A1N7KH66</accession>
<evidence type="ECO:0000313" key="1">
    <source>
        <dbReference type="EMBL" id="AZB02416.1"/>
    </source>
</evidence>
<dbReference type="Proteomes" id="UP000186106">
    <property type="component" value="Unassembled WGS sequence"/>
</dbReference>
<evidence type="ECO:0000313" key="3">
    <source>
        <dbReference type="Proteomes" id="UP000186106"/>
    </source>
</evidence>
<reference evidence="2 3" key="1">
    <citation type="submission" date="2017-01" db="EMBL/GenBank/DDBJ databases">
        <authorList>
            <person name="Mah S.A."/>
            <person name="Swanson W.J."/>
            <person name="Moy G.W."/>
            <person name="Vacquier V.D."/>
        </authorList>
    </citation>
    <scope>NUCLEOTIDE SEQUENCE [LARGE SCALE GENOMIC DNA]</scope>
    <source>
        <strain evidence="2 3">DSM 16927</strain>
    </source>
</reference>
<dbReference type="AlphaFoldDB" id="A0A1N7KH66"/>
<gene>
    <name evidence="1" type="ORF">EG359_22420</name>
    <name evidence="2" type="ORF">SAMN05421768_11232</name>
</gene>
<dbReference type="Proteomes" id="UP000279541">
    <property type="component" value="Plasmid unnamed"/>
</dbReference>
<keyword evidence="1" id="KW-0614">Plasmid</keyword>